<organism evidence="1 2">
    <name type="scientific">Halocynthiibacter styelae</name>
    <dbReference type="NCBI Taxonomy" id="2761955"/>
    <lineage>
        <taxon>Bacteria</taxon>
        <taxon>Pseudomonadati</taxon>
        <taxon>Pseudomonadota</taxon>
        <taxon>Alphaproteobacteria</taxon>
        <taxon>Rhodobacterales</taxon>
        <taxon>Paracoccaceae</taxon>
        <taxon>Halocynthiibacter</taxon>
    </lineage>
</organism>
<dbReference type="Gene3D" id="3.40.50.300">
    <property type="entry name" value="P-loop containing nucleotide triphosphate hydrolases"/>
    <property type="match status" value="1"/>
</dbReference>
<accession>A0A8J7IR96</accession>
<keyword evidence="2" id="KW-1185">Reference proteome</keyword>
<comment type="caution">
    <text evidence="1">The sequence shown here is derived from an EMBL/GenBank/DDBJ whole genome shotgun (WGS) entry which is preliminary data.</text>
</comment>
<dbReference type="Proteomes" id="UP000640583">
    <property type="component" value="Unassembled WGS sequence"/>
</dbReference>
<dbReference type="SUPFAM" id="SSF52540">
    <property type="entry name" value="P-loop containing nucleoside triphosphate hydrolases"/>
    <property type="match status" value="1"/>
</dbReference>
<name>A0A8J7IR96_9RHOB</name>
<protein>
    <recommendedName>
        <fullName evidence="3">Exonuclease SbcC</fullName>
    </recommendedName>
</protein>
<sequence length="194" mass="20694">MLWVLLTGVWLLIDRHQPHEAHQASYAMAATQMVILAQISTASEVRDTWLAVNEAVGSRQGGKFAQIAQSVTLSLLVERANRHIIDRDMGDEVRSTRSLSGGERFLVSLALALAFSGMGGQGGLAATLFIDEGFGSLDAESLDMAMDALENLQAQGRTIGVISHVEAMKDRIPVQVRVSRHGAGASTVALITAA</sequence>
<dbReference type="EMBL" id="JADCKQ010000020">
    <property type="protein sequence ID" value="MBI1495451.1"/>
    <property type="molecule type" value="Genomic_DNA"/>
</dbReference>
<proteinExistence type="predicted"/>
<dbReference type="AlphaFoldDB" id="A0A8J7IR96"/>
<evidence type="ECO:0000313" key="1">
    <source>
        <dbReference type="EMBL" id="MBI1495451.1"/>
    </source>
</evidence>
<dbReference type="InterPro" id="IPR027417">
    <property type="entry name" value="P-loop_NTPase"/>
</dbReference>
<evidence type="ECO:0008006" key="3">
    <source>
        <dbReference type="Google" id="ProtNLM"/>
    </source>
</evidence>
<dbReference type="Pfam" id="PF13558">
    <property type="entry name" value="SbcC_Walker_B"/>
    <property type="match status" value="1"/>
</dbReference>
<evidence type="ECO:0000313" key="2">
    <source>
        <dbReference type="Proteomes" id="UP000640583"/>
    </source>
</evidence>
<reference evidence="1" key="1">
    <citation type="submission" date="2020-10" db="EMBL/GenBank/DDBJ databases">
        <title>Paenihalocynthiibacter styelae gen. nov., sp. nov., isolated from stalked sea squirt Styela clava.</title>
        <authorList>
            <person name="Kim Y.-O."/>
            <person name="Yoon J.-H."/>
        </authorList>
    </citation>
    <scope>NUCLEOTIDE SEQUENCE</scope>
    <source>
        <strain evidence="1">MYP1-1</strain>
    </source>
</reference>
<gene>
    <name evidence="1" type="ORF">H1D41_17565</name>
</gene>
<dbReference type="PANTHER" id="PTHR32114:SF2">
    <property type="entry name" value="ABC TRANSPORTER ABCH.3"/>
    <property type="match status" value="1"/>
</dbReference>
<dbReference type="PANTHER" id="PTHR32114">
    <property type="entry name" value="ABC TRANSPORTER ABCH.3"/>
    <property type="match status" value="1"/>
</dbReference>